<sequence length="460" mass="50757">MMKREIFHKEFKVIGPAVLPVIHVQDQIQINRNIELVVECGAQGVFLINHDFGVSDFLPLIRACRRDHPSLWLGINFLGVTGLRAFPTLGDLEKDGCAIDAYWADDARIDERKTDQLEAAEIAEVRTKSHWSGLYFGGTAFKKQRVVDSANYVEAAVHASKWLDVITTSGISTGKAADVEKIRKFREGAKDTALAVASGITPENVNCYRSNIDAILVSTGINRNNDFYNIDRGKLDRLIQNCRVPLSESKGEPLSRSVSEQRWYLEHMAPNVKGGTFAWLDPSAAYVNSRAFNSMLEDLAAPFLSRQVDVVAGIDAAGFVLGGALAVRLGIGLLTIRKAGKLPVPTDQVNFVNYTQRQQTMELRDPAIRSGTKVLIVDQWVETGGTMSAGIELIERQGGEIVGVVAICIEETPAGVALREKYLCSTAVQPGTSFQAQCNEQYLDFFNDFNWDIVMPDKDD</sequence>
<evidence type="ECO:0000256" key="4">
    <source>
        <dbReference type="ARBA" id="ARBA00022490"/>
    </source>
</evidence>
<evidence type="ECO:0000256" key="8">
    <source>
        <dbReference type="ARBA" id="ARBA00025704"/>
    </source>
</evidence>
<dbReference type="Pfam" id="PF00156">
    <property type="entry name" value="Pribosyltran"/>
    <property type="match status" value="1"/>
</dbReference>
<comment type="subcellular location">
    <subcellularLocation>
        <location evidence="1">Cytoplasm</location>
    </subcellularLocation>
</comment>
<keyword evidence="7" id="KW-0660">Purine salvage</keyword>
<evidence type="ECO:0000256" key="1">
    <source>
        <dbReference type="ARBA" id="ARBA00004496"/>
    </source>
</evidence>
<feature type="domain" description="Phosphoribosyltransferase" evidence="9">
    <location>
        <begin position="305"/>
        <end position="421"/>
    </location>
</feature>
<evidence type="ECO:0000256" key="6">
    <source>
        <dbReference type="ARBA" id="ARBA00022679"/>
    </source>
</evidence>
<dbReference type="InterPro" id="IPR029057">
    <property type="entry name" value="PRTase-like"/>
</dbReference>
<dbReference type="GO" id="GO:0003999">
    <property type="term" value="F:adenine phosphoribosyltransferase activity"/>
    <property type="evidence" value="ECO:0007669"/>
    <property type="project" value="TreeGrafter"/>
</dbReference>
<accession>A0A381TIB9</accession>
<comment type="subunit">
    <text evidence="3">Homodimer.</text>
</comment>
<keyword evidence="5" id="KW-0328">Glycosyltransferase</keyword>
<comment type="pathway">
    <text evidence="8">Purine metabolism.</text>
</comment>
<evidence type="ECO:0000256" key="7">
    <source>
        <dbReference type="ARBA" id="ARBA00022726"/>
    </source>
</evidence>
<keyword evidence="6" id="KW-0808">Transferase</keyword>
<dbReference type="InterPro" id="IPR000836">
    <property type="entry name" value="PRTase_dom"/>
</dbReference>
<gene>
    <name evidence="10" type="ORF">METZ01_LOCUS68142</name>
</gene>
<dbReference type="InterPro" id="IPR050120">
    <property type="entry name" value="Adenine_PRTase"/>
</dbReference>
<dbReference type="CDD" id="cd06223">
    <property type="entry name" value="PRTases_typeI"/>
    <property type="match status" value="1"/>
</dbReference>
<evidence type="ECO:0000256" key="5">
    <source>
        <dbReference type="ARBA" id="ARBA00022676"/>
    </source>
</evidence>
<dbReference type="PANTHER" id="PTHR11776:SF7">
    <property type="entry name" value="PHOSPHORIBOSYLTRANSFERASE DOMAIN-CONTAINING PROTEIN"/>
    <property type="match status" value="1"/>
</dbReference>
<name>A0A381TIB9_9ZZZZ</name>
<protein>
    <recommendedName>
        <fullName evidence="9">Phosphoribosyltransferase domain-containing protein</fullName>
    </recommendedName>
</protein>
<organism evidence="10">
    <name type="scientific">marine metagenome</name>
    <dbReference type="NCBI Taxonomy" id="408172"/>
    <lineage>
        <taxon>unclassified sequences</taxon>
        <taxon>metagenomes</taxon>
        <taxon>ecological metagenomes</taxon>
    </lineage>
</organism>
<dbReference type="GO" id="GO:0006166">
    <property type="term" value="P:purine ribonucleoside salvage"/>
    <property type="evidence" value="ECO:0007669"/>
    <property type="project" value="UniProtKB-KW"/>
</dbReference>
<reference evidence="10" key="1">
    <citation type="submission" date="2018-05" db="EMBL/GenBank/DDBJ databases">
        <authorList>
            <person name="Lanie J.A."/>
            <person name="Ng W.-L."/>
            <person name="Kazmierczak K.M."/>
            <person name="Andrzejewski T.M."/>
            <person name="Davidsen T.M."/>
            <person name="Wayne K.J."/>
            <person name="Tettelin H."/>
            <person name="Glass J.I."/>
            <person name="Rusch D."/>
            <person name="Podicherti R."/>
            <person name="Tsui H.-C.T."/>
            <person name="Winkler M.E."/>
        </authorList>
    </citation>
    <scope>NUCLEOTIDE SEQUENCE</scope>
</reference>
<dbReference type="Gene3D" id="3.40.50.2020">
    <property type="match status" value="1"/>
</dbReference>
<evidence type="ECO:0000313" key="10">
    <source>
        <dbReference type="EMBL" id="SVA15288.1"/>
    </source>
</evidence>
<keyword evidence="4" id="KW-0963">Cytoplasm</keyword>
<comment type="similarity">
    <text evidence="2">Belongs to the purine/pyrimidine phosphoribosyltransferase family.</text>
</comment>
<evidence type="ECO:0000256" key="3">
    <source>
        <dbReference type="ARBA" id="ARBA00011738"/>
    </source>
</evidence>
<dbReference type="EMBL" id="UINC01004568">
    <property type="protein sequence ID" value="SVA15288.1"/>
    <property type="molecule type" value="Genomic_DNA"/>
</dbReference>
<dbReference type="PANTHER" id="PTHR11776">
    <property type="entry name" value="ADENINE PHOSPHORIBOSYLTRANSFERASE"/>
    <property type="match status" value="1"/>
</dbReference>
<dbReference type="GO" id="GO:0005737">
    <property type="term" value="C:cytoplasm"/>
    <property type="evidence" value="ECO:0007669"/>
    <property type="project" value="UniProtKB-SubCell"/>
</dbReference>
<proteinExistence type="inferred from homology"/>
<dbReference type="AlphaFoldDB" id="A0A381TIB9"/>
<evidence type="ECO:0000259" key="9">
    <source>
        <dbReference type="Pfam" id="PF00156"/>
    </source>
</evidence>
<dbReference type="SUPFAM" id="SSF53271">
    <property type="entry name" value="PRTase-like"/>
    <property type="match status" value="1"/>
</dbReference>
<evidence type="ECO:0000256" key="2">
    <source>
        <dbReference type="ARBA" id="ARBA00008391"/>
    </source>
</evidence>